<dbReference type="PANTHER" id="PTHR43861:SF3">
    <property type="entry name" value="PUTATIVE (AFU_ORTHOLOGUE AFUA_2G14390)-RELATED"/>
    <property type="match status" value="1"/>
</dbReference>
<dbReference type="Pfam" id="PF13489">
    <property type="entry name" value="Methyltransf_23"/>
    <property type="match status" value="1"/>
</dbReference>
<dbReference type="SUPFAM" id="SSF53335">
    <property type="entry name" value="S-adenosyl-L-methionine-dependent methyltransferases"/>
    <property type="match status" value="1"/>
</dbReference>
<name>A0A5N3SC60_9VIBR</name>
<reference evidence="2 3" key="1">
    <citation type="submission" date="2019-09" db="EMBL/GenBank/DDBJ databases">
        <title>Vibrio Fortis S7-72.</title>
        <authorList>
            <person name="Das S.K."/>
        </authorList>
    </citation>
    <scope>NUCLEOTIDE SEQUENCE [LARGE SCALE GENOMIC DNA]</scope>
    <source>
        <strain evidence="2 3">S7-72</strain>
    </source>
</reference>
<gene>
    <name evidence="2" type="ORF">F2Z80_11215</name>
</gene>
<dbReference type="CDD" id="cd02440">
    <property type="entry name" value="AdoMet_MTases"/>
    <property type="match status" value="1"/>
</dbReference>
<dbReference type="PANTHER" id="PTHR43861">
    <property type="entry name" value="TRANS-ACONITATE 2-METHYLTRANSFERASE-RELATED"/>
    <property type="match status" value="1"/>
</dbReference>
<evidence type="ECO:0000256" key="1">
    <source>
        <dbReference type="ARBA" id="ARBA00022679"/>
    </source>
</evidence>
<evidence type="ECO:0000313" key="2">
    <source>
        <dbReference type="EMBL" id="KAB0304454.1"/>
    </source>
</evidence>
<protein>
    <submittedName>
        <fullName evidence="2">Methyltransferase domain-containing protein</fullName>
    </submittedName>
</protein>
<dbReference type="Gene3D" id="3.40.50.150">
    <property type="entry name" value="Vaccinia Virus protein VP39"/>
    <property type="match status" value="1"/>
</dbReference>
<sequence>MSSTIYFYHHNALTLSHQYNSVSFESVHHSWKPYWPLAGDKVLDVGAGSGRDARWMQQQGCEVIAIEPSNALRELGAKYTGVEVTWINDALPALNRTENLGMRFDLILVSAVWMHLPSSYRERAFRKLSNLLAPNGRLIITLRHGEFDDQRQGYPVSVEELEQLAKNSALQVRHIDESKDQLNRSEVWWQTVVMTLPDDGSGDLNKVRHIIVNDNKSATYKLALLRTLLRIADAHSGAVIDRSDGKILLPVGLVALYWVRQFKRLIDIDIEGSGIQQNSNTTKGLGFVKEDGWNQLKHLSADDLAIGAMFLGEEAKALQKLFSHTISTIKAGPVTFIYQGAKDNKLFEILPPAQRRKSLSSLVIDSDFLASFGYFTLDESLWECFRIYHSWIEPLVVNQWVMEMQRFETNRERNISLQTYHDCLVWIDHNHDTRDVRKRVEQLRKEQAEIVSVWSGTVLKQDYHVDHCLPFTYWPNNDKWNLLPTTTSENLKKSDKVPTTEKLHKSKQRILDWWQLAWDHSELSKQRFFSEAALSLPNIPAQCRDFEEVFDAMGLQVRGVKSRLLINEWS</sequence>
<keyword evidence="2" id="KW-0489">Methyltransferase</keyword>
<proteinExistence type="predicted"/>
<keyword evidence="1 2" id="KW-0808">Transferase</keyword>
<dbReference type="GO" id="GO:0032259">
    <property type="term" value="P:methylation"/>
    <property type="evidence" value="ECO:0007669"/>
    <property type="project" value="UniProtKB-KW"/>
</dbReference>
<dbReference type="AlphaFoldDB" id="A0A5N3SC60"/>
<organism evidence="2 3">
    <name type="scientific">Vibrio fortis</name>
    <dbReference type="NCBI Taxonomy" id="212667"/>
    <lineage>
        <taxon>Bacteria</taxon>
        <taxon>Pseudomonadati</taxon>
        <taxon>Pseudomonadota</taxon>
        <taxon>Gammaproteobacteria</taxon>
        <taxon>Vibrionales</taxon>
        <taxon>Vibrionaceae</taxon>
        <taxon>Vibrio</taxon>
    </lineage>
</organism>
<evidence type="ECO:0000313" key="3">
    <source>
        <dbReference type="Proteomes" id="UP000326687"/>
    </source>
</evidence>
<comment type="caution">
    <text evidence="2">The sequence shown here is derived from an EMBL/GenBank/DDBJ whole genome shotgun (WGS) entry which is preliminary data.</text>
</comment>
<dbReference type="Proteomes" id="UP000326687">
    <property type="component" value="Unassembled WGS sequence"/>
</dbReference>
<accession>A0A5N3SC60</accession>
<dbReference type="EMBL" id="VXDD01000001">
    <property type="protein sequence ID" value="KAB0304454.1"/>
    <property type="molecule type" value="Genomic_DNA"/>
</dbReference>
<dbReference type="InterPro" id="IPR029063">
    <property type="entry name" value="SAM-dependent_MTases_sf"/>
</dbReference>
<dbReference type="RefSeq" id="WP_150895748.1">
    <property type="nucleotide sequence ID" value="NZ_VXDD01000001.1"/>
</dbReference>
<dbReference type="GO" id="GO:0008168">
    <property type="term" value="F:methyltransferase activity"/>
    <property type="evidence" value="ECO:0007669"/>
    <property type="project" value="UniProtKB-KW"/>
</dbReference>